<evidence type="ECO:0000256" key="6">
    <source>
        <dbReference type="SAM" id="Phobius"/>
    </source>
</evidence>
<feature type="transmembrane region" description="Helical" evidence="6">
    <location>
        <begin position="308"/>
        <end position="334"/>
    </location>
</feature>
<gene>
    <name evidence="7" type="ORF">SAMN05444349_15414</name>
</gene>
<evidence type="ECO:0000256" key="1">
    <source>
        <dbReference type="ARBA" id="ARBA00004651"/>
    </source>
</evidence>
<name>A0A1M5G204_9BACE</name>
<feature type="transmembrane region" description="Helical" evidence="6">
    <location>
        <begin position="12"/>
        <end position="31"/>
    </location>
</feature>
<dbReference type="Pfam" id="PF13440">
    <property type="entry name" value="Polysacc_synt_3"/>
    <property type="match status" value="1"/>
</dbReference>
<dbReference type="OrthoDB" id="9769862at2"/>
<dbReference type="Proteomes" id="UP000184436">
    <property type="component" value="Unassembled WGS sequence"/>
</dbReference>
<keyword evidence="8" id="KW-1185">Reference proteome</keyword>
<dbReference type="GO" id="GO:0005886">
    <property type="term" value="C:plasma membrane"/>
    <property type="evidence" value="ECO:0007669"/>
    <property type="project" value="UniProtKB-SubCell"/>
</dbReference>
<keyword evidence="3 6" id="KW-0812">Transmembrane</keyword>
<reference evidence="7 8" key="1">
    <citation type="submission" date="2016-11" db="EMBL/GenBank/DDBJ databases">
        <authorList>
            <person name="Jaros S."/>
            <person name="Januszkiewicz K."/>
            <person name="Wedrychowicz H."/>
        </authorList>
    </citation>
    <scope>NUCLEOTIDE SEQUENCE [LARGE SCALE GENOMIC DNA]</scope>
    <source>
        <strain evidence="7 8">DSM 26883</strain>
    </source>
</reference>
<dbReference type="InterPro" id="IPR050833">
    <property type="entry name" value="Poly_Biosynth_Transport"/>
</dbReference>
<evidence type="ECO:0000313" key="7">
    <source>
        <dbReference type="EMBL" id="SHF97753.1"/>
    </source>
</evidence>
<sequence length="494" mass="55077">MSERPSSYTGIFKSTFLFGFVQVIRILVGVIKNKIVAILLGAEGMGIMGIMSNAMGLIKTGAGLGISQSAVRDVSEANGSGDRIKFSQIICITRKVVFFTSFLGLTITIILSSWLSNWGFGDNTYIVSFILLSIAVFFEIFVENQLAILKGMRQLKNLAKASVWGSVVGLITGIPLFFFMGGKGIVPSFIITSVSIYFVTRYYVNKIDYNKVQIPIKQVAKKALPMVKMGGALMITALLASLTAFIIAAFMRDEGGLQDVGYYSAGMTIITSYFGVIVNALMTDYYPRIAAVNYDNKKLAEELNRQSLVSLLLCCPIVVIFFILLPYFVIILYSEEFLPIVDFMKIAMFGTLITVISNQVDMILVAKFKTKLFLGISVFVRVLQVIISLILYKNFGLLGMGMTVLAMAIVHMVIMTISVYYFYRITFGKIFWIIALIVFFISILAVSVTTLSNLWIRFSFGTALFILSLFFLNFASKRYMEIDFVKLIKVKLHK</sequence>
<feature type="transmembrane region" description="Helical" evidence="6">
    <location>
        <begin position="96"/>
        <end position="114"/>
    </location>
</feature>
<feature type="transmembrane region" description="Helical" evidence="6">
    <location>
        <begin position="430"/>
        <end position="448"/>
    </location>
</feature>
<dbReference type="AlphaFoldDB" id="A0A1M5G204"/>
<feature type="transmembrane region" description="Helical" evidence="6">
    <location>
        <begin position="185"/>
        <end position="204"/>
    </location>
</feature>
<dbReference type="STRING" id="871325.SAMN05444349_15414"/>
<keyword evidence="5 6" id="KW-0472">Membrane</keyword>
<evidence type="ECO:0000256" key="3">
    <source>
        <dbReference type="ARBA" id="ARBA00022692"/>
    </source>
</evidence>
<dbReference type="PANTHER" id="PTHR30250:SF11">
    <property type="entry name" value="O-ANTIGEN TRANSPORTER-RELATED"/>
    <property type="match status" value="1"/>
</dbReference>
<feature type="transmembrane region" description="Helical" evidence="6">
    <location>
        <begin position="454"/>
        <end position="474"/>
    </location>
</feature>
<dbReference type="EMBL" id="FQVD01000054">
    <property type="protein sequence ID" value="SHF97753.1"/>
    <property type="molecule type" value="Genomic_DNA"/>
</dbReference>
<feature type="transmembrane region" description="Helical" evidence="6">
    <location>
        <begin position="37"/>
        <end position="58"/>
    </location>
</feature>
<evidence type="ECO:0000256" key="5">
    <source>
        <dbReference type="ARBA" id="ARBA00023136"/>
    </source>
</evidence>
<evidence type="ECO:0000256" key="4">
    <source>
        <dbReference type="ARBA" id="ARBA00022989"/>
    </source>
</evidence>
<feature type="transmembrane region" description="Helical" evidence="6">
    <location>
        <begin position="372"/>
        <end position="392"/>
    </location>
</feature>
<organism evidence="7 8">
    <name type="scientific">Bacteroides faecichinchillae</name>
    <dbReference type="NCBI Taxonomy" id="871325"/>
    <lineage>
        <taxon>Bacteria</taxon>
        <taxon>Pseudomonadati</taxon>
        <taxon>Bacteroidota</taxon>
        <taxon>Bacteroidia</taxon>
        <taxon>Bacteroidales</taxon>
        <taxon>Bacteroidaceae</taxon>
        <taxon>Bacteroides</taxon>
    </lineage>
</organism>
<feature type="transmembrane region" description="Helical" evidence="6">
    <location>
        <begin position="346"/>
        <end position="365"/>
    </location>
</feature>
<keyword evidence="2" id="KW-1003">Cell membrane</keyword>
<protein>
    <submittedName>
        <fullName evidence="7">Polysaccharide transporter, PST family</fullName>
    </submittedName>
</protein>
<evidence type="ECO:0000256" key="2">
    <source>
        <dbReference type="ARBA" id="ARBA00022475"/>
    </source>
</evidence>
<feature type="transmembrane region" description="Helical" evidence="6">
    <location>
        <begin position="126"/>
        <end position="149"/>
    </location>
</feature>
<feature type="transmembrane region" description="Helical" evidence="6">
    <location>
        <begin position="161"/>
        <end position="179"/>
    </location>
</feature>
<keyword evidence="4 6" id="KW-1133">Transmembrane helix</keyword>
<comment type="subcellular location">
    <subcellularLocation>
        <location evidence="1">Cell membrane</location>
        <topology evidence="1">Multi-pass membrane protein</topology>
    </subcellularLocation>
</comment>
<dbReference type="PANTHER" id="PTHR30250">
    <property type="entry name" value="PST FAMILY PREDICTED COLANIC ACID TRANSPORTER"/>
    <property type="match status" value="1"/>
</dbReference>
<evidence type="ECO:0000313" key="8">
    <source>
        <dbReference type="Proteomes" id="UP000184436"/>
    </source>
</evidence>
<feature type="transmembrane region" description="Helical" evidence="6">
    <location>
        <begin position="398"/>
        <end position="423"/>
    </location>
</feature>
<feature type="transmembrane region" description="Helical" evidence="6">
    <location>
        <begin position="225"/>
        <end position="250"/>
    </location>
</feature>
<proteinExistence type="predicted"/>
<dbReference type="RefSeq" id="WP_025076343.1">
    <property type="nucleotide sequence ID" value="NZ_FQVD01000054.1"/>
</dbReference>
<feature type="transmembrane region" description="Helical" evidence="6">
    <location>
        <begin position="262"/>
        <end position="287"/>
    </location>
</feature>
<accession>A0A1M5G204</accession>